<feature type="transmembrane region" description="Helical" evidence="1">
    <location>
        <begin position="13"/>
        <end position="34"/>
    </location>
</feature>
<dbReference type="RefSeq" id="WP_156149292.1">
    <property type="nucleotide sequence ID" value="NZ_CP031425.1"/>
</dbReference>
<keyword evidence="1" id="KW-0812">Transmembrane</keyword>
<feature type="transmembrane region" description="Helical" evidence="1">
    <location>
        <begin position="69"/>
        <end position="92"/>
    </location>
</feature>
<gene>
    <name evidence="2" type="ORF">RN50_01696</name>
</gene>
<dbReference type="AlphaFoldDB" id="A0A0F0KNW2"/>
<feature type="transmembrane region" description="Helical" evidence="1">
    <location>
        <begin position="303"/>
        <end position="324"/>
    </location>
</feature>
<feature type="transmembrane region" description="Helical" evidence="1">
    <location>
        <begin position="151"/>
        <end position="172"/>
    </location>
</feature>
<organism evidence="2 3">
    <name type="scientific">Microbacterium foliorum</name>
    <dbReference type="NCBI Taxonomy" id="104336"/>
    <lineage>
        <taxon>Bacteria</taxon>
        <taxon>Bacillati</taxon>
        <taxon>Actinomycetota</taxon>
        <taxon>Actinomycetes</taxon>
        <taxon>Micrococcales</taxon>
        <taxon>Microbacteriaceae</taxon>
        <taxon>Microbacterium</taxon>
    </lineage>
</organism>
<proteinExistence type="predicted"/>
<accession>A0A0F0KNW2</accession>
<evidence type="ECO:0000313" key="3">
    <source>
        <dbReference type="Proteomes" id="UP000033572"/>
    </source>
</evidence>
<feature type="transmembrane region" description="Helical" evidence="1">
    <location>
        <begin position="252"/>
        <end position="271"/>
    </location>
</feature>
<reference evidence="2 3" key="1">
    <citation type="submission" date="2015-02" db="EMBL/GenBank/DDBJ databases">
        <title>Draft genome sequences of ten Microbacterium spp. with emphasis on heavy metal contaminated environments.</title>
        <authorList>
            <person name="Corretto E."/>
        </authorList>
    </citation>
    <scope>NUCLEOTIDE SEQUENCE [LARGE SCALE GENOMIC DNA]</scope>
    <source>
        <strain evidence="2 3">DSM 12966</strain>
    </source>
</reference>
<dbReference type="PATRIC" id="fig|104336.4.peg.1736"/>
<feature type="transmembrane region" description="Helical" evidence="1">
    <location>
        <begin position="104"/>
        <end position="130"/>
    </location>
</feature>
<name>A0A0F0KNW2_9MICO</name>
<sequence length="347" mass="37100">MIPREAGWTFGDALAVFFSFPVTSLVIALFLALACEAWASRTAHARDAVAPLSAKSIHSLRAKYRSARALLPAVGIVIIVWFVGEVVVRGYLVAVPEELSWVRFVAPIIGAALGLGAVLVQIVVSGSEVPEEPGALVPRRTWASFSEPRDLIGALFVVLVLLTTTIAAGMAASADRWGVSDSVELPVPNLAMVDPIRLPFFGWAYGIPVLVSAGILLLVVAALLQKNASRSFIRPETAMAERIVRRQVGAGGVRIATAAFLLALAASWRLIAGAGSVSSLEIAGENDGRPYEVVWRFAEFATAAGWGAPIAEVVALTLLLLVVIRYSREAAWRRLSHDRALQYEAAR</sequence>
<dbReference type="EMBL" id="JYIU01000040">
    <property type="protein sequence ID" value="KJL21795.1"/>
    <property type="molecule type" value="Genomic_DNA"/>
</dbReference>
<protein>
    <submittedName>
        <fullName evidence="2">Uncharacterized protein</fullName>
    </submittedName>
</protein>
<dbReference type="PROSITE" id="PS51257">
    <property type="entry name" value="PROKAR_LIPOPROTEIN"/>
    <property type="match status" value="1"/>
</dbReference>
<comment type="caution">
    <text evidence="2">The sequence shown here is derived from an EMBL/GenBank/DDBJ whole genome shotgun (WGS) entry which is preliminary data.</text>
</comment>
<feature type="transmembrane region" description="Helical" evidence="1">
    <location>
        <begin position="200"/>
        <end position="224"/>
    </location>
</feature>
<keyword evidence="1" id="KW-1133">Transmembrane helix</keyword>
<evidence type="ECO:0000313" key="2">
    <source>
        <dbReference type="EMBL" id="KJL21795.1"/>
    </source>
</evidence>
<keyword evidence="1" id="KW-0472">Membrane</keyword>
<dbReference type="Proteomes" id="UP000033572">
    <property type="component" value="Unassembled WGS sequence"/>
</dbReference>
<keyword evidence="3" id="KW-1185">Reference proteome</keyword>
<evidence type="ECO:0000256" key="1">
    <source>
        <dbReference type="SAM" id="Phobius"/>
    </source>
</evidence>
<dbReference type="GeneID" id="94442828"/>